<dbReference type="Proteomes" id="UP000321617">
    <property type="component" value="Unassembled WGS sequence"/>
</dbReference>
<evidence type="ECO:0000313" key="2">
    <source>
        <dbReference type="EMBL" id="TWJ11701.1"/>
    </source>
</evidence>
<evidence type="ECO:0000313" key="3">
    <source>
        <dbReference type="Proteomes" id="UP000321617"/>
    </source>
</evidence>
<sequence>MAPVVGWLGAPPTGNGVDRGGRRRHGHTTGEDVTTGHGRVGPGKSRRDPAAEPGTGDPETTPIHIRSTMAELTTFHPCAGVSASNDTGRDTRLPG</sequence>
<gene>
    <name evidence="2" type="ORF">LX16_2428</name>
</gene>
<evidence type="ECO:0000256" key="1">
    <source>
        <dbReference type="SAM" id="MobiDB-lite"/>
    </source>
</evidence>
<dbReference type="AlphaFoldDB" id="A0A562V1G9"/>
<organism evidence="2 3">
    <name type="scientific">Stackebrandtia albiflava</name>
    <dbReference type="NCBI Taxonomy" id="406432"/>
    <lineage>
        <taxon>Bacteria</taxon>
        <taxon>Bacillati</taxon>
        <taxon>Actinomycetota</taxon>
        <taxon>Actinomycetes</taxon>
        <taxon>Glycomycetales</taxon>
        <taxon>Glycomycetaceae</taxon>
        <taxon>Stackebrandtia</taxon>
    </lineage>
</organism>
<keyword evidence="3" id="KW-1185">Reference proteome</keyword>
<protein>
    <submittedName>
        <fullName evidence="2">Uncharacterized protein</fullName>
    </submittedName>
</protein>
<feature type="region of interest" description="Disordered" evidence="1">
    <location>
        <begin position="1"/>
        <end position="62"/>
    </location>
</feature>
<reference evidence="2 3" key="1">
    <citation type="journal article" date="2013" name="Stand. Genomic Sci.">
        <title>Genomic Encyclopedia of Type Strains, Phase I: The one thousand microbial genomes (KMG-I) project.</title>
        <authorList>
            <person name="Kyrpides N.C."/>
            <person name="Woyke T."/>
            <person name="Eisen J.A."/>
            <person name="Garrity G."/>
            <person name="Lilburn T.G."/>
            <person name="Beck B.J."/>
            <person name="Whitman W.B."/>
            <person name="Hugenholtz P."/>
            <person name="Klenk H.P."/>
        </authorList>
    </citation>
    <scope>NUCLEOTIDE SEQUENCE [LARGE SCALE GENOMIC DNA]</scope>
    <source>
        <strain evidence="2 3">DSM 45044</strain>
    </source>
</reference>
<accession>A0A562V1G9</accession>
<proteinExistence type="predicted"/>
<feature type="region of interest" description="Disordered" evidence="1">
    <location>
        <begin position="76"/>
        <end position="95"/>
    </location>
</feature>
<name>A0A562V1G9_9ACTN</name>
<dbReference type="EMBL" id="VLLL01000006">
    <property type="protein sequence ID" value="TWJ11701.1"/>
    <property type="molecule type" value="Genomic_DNA"/>
</dbReference>
<comment type="caution">
    <text evidence="2">The sequence shown here is derived from an EMBL/GenBank/DDBJ whole genome shotgun (WGS) entry which is preliminary data.</text>
</comment>